<dbReference type="PROSITE" id="PS00105">
    <property type="entry name" value="AA_TRANSFER_CLASS_1"/>
    <property type="match status" value="1"/>
</dbReference>
<keyword evidence="1" id="KW-0663">Pyridoxal phosphate</keyword>
<sequence>MNSKKIAKMSQSSLSQKGQTASESPARVDMEIYFEALDNPYHPTDNPKGALPMNVAENHLCWEMLRDRIQQVTREHEIPDWVASYGDPAGIPRFREATASFLENHLFGTHVNPDSLAFSVGATSVIEMTSFLLADPSDTAVIPAPSYPVYTGDIGVIPGVIRYDLQTHEELEELKNGIPINTQKLEQAKKDIEAKGSRFKILILTSPDNPTGGIYSEKQLRETADWCIANQIHLIVNEIYGLSLIDISHPEIKEDYPNPIEFVSFGKIMSEYQNPYLHFWYSFSKDFGVSGFRIGLLHSFNEELIQAYRNAGLSHSISNYTQWVMSEVLEDKAFLEQFFSTYRERLTESYLIVRKSLKRMNIPFNPSFGSLFVWMDWSKFLSEESAEGEEKLWMEIYQQTGVLLTPTNGFGHKKKGLYRMVITSLNQSKLQVAMDKLEDFTKKK</sequence>
<dbReference type="Gene3D" id="3.90.1150.10">
    <property type="entry name" value="Aspartate Aminotransferase, domain 1"/>
    <property type="match status" value="1"/>
</dbReference>
<evidence type="ECO:0000313" key="6">
    <source>
        <dbReference type="Proteomes" id="UP000003919"/>
    </source>
</evidence>
<dbReference type="PRINTS" id="PR00753">
    <property type="entry name" value="ACCSYNTHASE"/>
</dbReference>
<dbReference type="SUPFAM" id="SSF53383">
    <property type="entry name" value="PLP-dependent transferases"/>
    <property type="match status" value="1"/>
</dbReference>
<evidence type="ECO:0000259" key="4">
    <source>
        <dbReference type="Pfam" id="PF00155"/>
    </source>
</evidence>
<feature type="compositionally biased region" description="Polar residues" evidence="3">
    <location>
        <begin position="1"/>
        <end position="23"/>
    </location>
</feature>
<keyword evidence="2" id="KW-0032">Aminotransferase</keyword>
<dbReference type="CDD" id="cd00609">
    <property type="entry name" value="AAT_like"/>
    <property type="match status" value="1"/>
</dbReference>
<dbReference type="GO" id="GO:0030170">
    <property type="term" value="F:pyridoxal phosphate binding"/>
    <property type="evidence" value="ECO:0007669"/>
    <property type="project" value="InterPro"/>
</dbReference>
<dbReference type="STRING" id="388413.ALPR1_17858"/>
<evidence type="ECO:0000256" key="3">
    <source>
        <dbReference type="SAM" id="MobiDB-lite"/>
    </source>
</evidence>
<gene>
    <name evidence="5" type="ORF">ALPR1_17858</name>
</gene>
<name>A3HWF3_9BACT</name>
<organism evidence="5 6">
    <name type="scientific">Algoriphagus machipongonensis</name>
    <dbReference type="NCBI Taxonomy" id="388413"/>
    <lineage>
        <taxon>Bacteria</taxon>
        <taxon>Pseudomonadati</taxon>
        <taxon>Bacteroidota</taxon>
        <taxon>Cytophagia</taxon>
        <taxon>Cytophagales</taxon>
        <taxon>Cyclobacteriaceae</taxon>
        <taxon>Algoriphagus</taxon>
    </lineage>
</organism>
<dbReference type="Proteomes" id="UP000003919">
    <property type="component" value="Unassembled WGS sequence"/>
</dbReference>
<dbReference type="Gene3D" id="3.40.640.10">
    <property type="entry name" value="Type I PLP-dependent aspartate aminotransferase-like (Major domain)"/>
    <property type="match status" value="1"/>
</dbReference>
<dbReference type="HOGENOM" id="CLU_017584_1_3_10"/>
<dbReference type="Pfam" id="PF00155">
    <property type="entry name" value="Aminotran_1_2"/>
    <property type="match status" value="1"/>
</dbReference>
<dbReference type="PANTHER" id="PTHR43795:SF39">
    <property type="entry name" value="AMINOTRANSFERASE CLASS I_CLASSII DOMAIN-CONTAINING PROTEIN"/>
    <property type="match status" value="1"/>
</dbReference>
<evidence type="ECO:0000313" key="5">
    <source>
        <dbReference type="EMBL" id="EAZ80926.2"/>
    </source>
</evidence>
<keyword evidence="6" id="KW-1185">Reference proteome</keyword>
<dbReference type="EC" id="2.6.1.-" evidence="2"/>
<comment type="caution">
    <text evidence="5">The sequence shown here is derived from an EMBL/GenBank/DDBJ whole genome shotgun (WGS) entry which is preliminary data.</text>
</comment>
<dbReference type="InterPro" id="IPR015421">
    <property type="entry name" value="PyrdxlP-dep_Trfase_major"/>
</dbReference>
<dbReference type="GO" id="GO:0006520">
    <property type="term" value="P:amino acid metabolic process"/>
    <property type="evidence" value="ECO:0007669"/>
    <property type="project" value="TreeGrafter"/>
</dbReference>
<accession>A3HWF3</accession>
<comment type="similarity">
    <text evidence="2">Belongs to the class-I pyridoxal-phosphate-dependent aminotransferase family.</text>
</comment>
<evidence type="ECO:0000256" key="1">
    <source>
        <dbReference type="ARBA" id="ARBA00022898"/>
    </source>
</evidence>
<keyword evidence="2" id="KW-0808">Transferase</keyword>
<proteinExistence type="inferred from homology"/>
<protein>
    <recommendedName>
        <fullName evidence="2">Aminotransferase</fullName>
        <ecNumber evidence="2">2.6.1.-</ecNumber>
    </recommendedName>
</protein>
<comment type="cofactor">
    <cofactor evidence="2">
        <name>pyridoxal 5'-phosphate</name>
        <dbReference type="ChEBI" id="CHEBI:597326"/>
    </cofactor>
</comment>
<feature type="region of interest" description="Disordered" evidence="3">
    <location>
        <begin position="1"/>
        <end position="25"/>
    </location>
</feature>
<reference evidence="5 6" key="1">
    <citation type="journal article" date="2011" name="J. Bacteriol.">
        <title>Complete genome sequence of Algoriphagus sp. PR1, bacterial prey of a colony-forming choanoflagellate.</title>
        <authorList>
            <person name="Alegado R.A."/>
            <person name="Ferriera S."/>
            <person name="Nusbaum C."/>
            <person name="Young S.K."/>
            <person name="Zeng Q."/>
            <person name="Imamovic A."/>
            <person name="Fairclough S.R."/>
            <person name="King N."/>
        </authorList>
    </citation>
    <scope>NUCLEOTIDE SEQUENCE [LARGE SCALE GENOMIC DNA]</scope>
    <source>
        <strain evidence="5 6">PR1</strain>
    </source>
</reference>
<dbReference type="InterPro" id="IPR015424">
    <property type="entry name" value="PyrdxlP-dep_Trfase"/>
</dbReference>
<dbReference type="PANTHER" id="PTHR43795">
    <property type="entry name" value="BIFUNCTIONAL ASPARTATE AMINOTRANSFERASE AND GLUTAMATE/ASPARTATE-PREPHENATE AMINOTRANSFERASE-RELATED"/>
    <property type="match status" value="1"/>
</dbReference>
<dbReference type="AlphaFoldDB" id="A3HWF3"/>
<dbReference type="InterPro" id="IPR015422">
    <property type="entry name" value="PyrdxlP-dep_Trfase_small"/>
</dbReference>
<dbReference type="InterPro" id="IPR004839">
    <property type="entry name" value="Aminotransferase_I/II_large"/>
</dbReference>
<dbReference type="eggNOG" id="COG0436">
    <property type="taxonomic scope" value="Bacteria"/>
</dbReference>
<evidence type="ECO:0000256" key="2">
    <source>
        <dbReference type="RuleBase" id="RU000481"/>
    </source>
</evidence>
<dbReference type="EMBL" id="AAXU02000001">
    <property type="protein sequence ID" value="EAZ80926.2"/>
    <property type="molecule type" value="Genomic_DNA"/>
</dbReference>
<dbReference type="GO" id="GO:0008483">
    <property type="term" value="F:transaminase activity"/>
    <property type="evidence" value="ECO:0007669"/>
    <property type="project" value="UniProtKB-KW"/>
</dbReference>
<dbReference type="InterPro" id="IPR050478">
    <property type="entry name" value="Ethylene_sulfur-biosynth"/>
</dbReference>
<feature type="domain" description="Aminotransferase class I/classII large" evidence="4">
    <location>
        <begin position="55"/>
        <end position="437"/>
    </location>
</feature>
<dbReference type="InterPro" id="IPR004838">
    <property type="entry name" value="NHTrfase_class1_PyrdxlP-BS"/>
</dbReference>